<organism evidence="5 6">
    <name type="scientific">Streptomyces tremellae</name>
    <dbReference type="NCBI Taxonomy" id="1124239"/>
    <lineage>
        <taxon>Bacteria</taxon>
        <taxon>Bacillati</taxon>
        <taxon>Actinomycetota</taxon>
        <taxon>Actinomycetes</taxon>
        <taxon>Kitasatosporales</taxon>
        <taxon>Streptomycetaceae</taxon>
        <taxon>Streptomyces</taxon>
    </lineage>
</organism>
<evidence type="ECO:0000313" key="6">
    <source>
        <dbReference type="Proteomes" id="UP001499884"/>
    </source>
</evidence>
<evidence type="ECO:0000313" key="5">
    <source>
        <dbReference type="EMBL" id="GAA3721254.1"/>
    </source>
</evidence>
<keyword evidence="2" id="KW-0274">FAD</keyword>
<dbReference type="Pfam" id="PF00941">
    <property type="entry name" value="FAD_binding_5"/>
    <property type="match status" value="1"/>
</dbReference>
<dbReference type="PANTHER" id="PTHR42659:SF2">
    <property type="entry name" value="XANTHINE DEHYDROGENASE SUBUNIT C-RELATED"/>
    <property type="match status" value="1"/>
</dbReference>
<dbReference type="PANTHER" id="PTHR42659">
    <property type="entry name" value="XANTHINE DEHYDROGENASE SUBUNIT C-RELATED"/>
    <property type="match status" value="1"/>
</dbReference>
<name>A0ABP7ESC4_9ACTN</name>
<dbReference type="Proteomes" id="UP001499884">
    <property type="component" value="Unassembled WGS sequence"/>
</dbReference>
<dbReference type="Pfam" id="PF03450">
    <property type="entry name" value="CO_deh_flav_C"/>
    <property type="match status" value="1"/>
</dbReference>
<dbReference type="SUPFAM" id="SSF55447">
    <property type="entry name" value="CO dehydrogenase flavoprotein C-terminal domain-like"/>
    <property type="match status" value="1"/>
</dbReference>
<feature type="domain" description="FAD-binding PCMH-type" evidence="4">
    <location>
        <begin position="15"/>
        <end position="191"/>
    </location>
</feature>
<accession>A0ABP7ESC4</accession>
<protein>
    <recommendedName>
        <fullName evidence="4">FAD-binding PCMH-type domain-containing protein</fullName>
    </recommendedName>
</protein>
<proteinExistence type="predicted"/>
<sequence length="317" mass="31718">MTTFAPGPVTDGTAPAPRPPVAVAVPRTLDEALALLAEDGAAVLGGGVGHTLARHHRRPAAGRTLVSVAGLPGLAGIRTGDDGSLTIGAATRLDACAADPALARVWPVVAEACGVVATARIRRLVTLGGNIAARDDAHDPPVALTAAGAVLTVRGARTGTRALAPADLAGGGAGLRRGELIESVVLPPLPEGAATGSAYEKFLVRGVWEYACVHVAAVVGLSGPDGRTGRAERLSLAVGSVEGGPVAVPLDDLLGGAVDEALIAEAARRAASGTRPYDDVKGSAAYKTRMIAEFARRALTGAAGRARAAAQHRGGDR</sequence>
<keyword evidence="1" id="KW-0285">Flavoprotein</keyword>
<dbReference type="InterPro" id="IPR005107">
    <property type="entry name" value="CO_DH_flav_C"/>
</dbReference>
<gene>
    <name evidence="5" type="ORF">GCM10023082_18520</name>
</gene>
<dbReference type="PROSITE" id="PS51387">
    <property type="entry name" value="FAD_PCMH"/>
    <property type="match status" value="1"/>
</dbReference>
<dbReference type="InterPro" id="IPR036683">
    <property type="entry name" value="CO_DH_flav_C_dom_sf"/>
</dbReference>
<dbReference type="InterPro" id="IPR051312">
    <property type="entry name" value="Diverse_Substr_Oxidored"/>
</dbReference>
<keyword evidence="3" id="KW-0560">Oxidoreductase</keyword>
<reference evidence="6" key="1">
    <citation type="journal article" date="2019" name="Int. J. Syst. Evol. Microbiol.">
        <title>The Global Catalogue of Microorganisms (GCM) 10K type strain sequencing project: providing services to taxonomists for standard genome sequencing and annotation.</title>
        <authorList>
            <consortium name="The Broad Institute Genomics Platform"/>
            <consortium name="The Broad Institute Genome Sequencing Center for Infectious Disease"/>
            <person name="Wu L."/>
            <person name="Ma J."/>
        </authorList>
    </citation>
    <scope>NUCLEOTIDE SEQUENCE [LARGE SCALE GENOMIC DNA]</scope>
    <source>
        <strain evidence="6">JCM 30846</strain>
    </source>
</reference>
<dbReference type="Gene3D" id="3.30.465.10">
    <property type="match status" value="1"/>
</dbReference>
<dbReference type="EMBL" id="BAABEP010000008">
    <property type="protein sequence ID" value="GAA3721254.1"/>
    <property type="molecule type" value="Genomic_DNA"/>
</dbReference>
<evidence type="ECO:0000256" key="3">
    <source>
        <dbReference type="ARBA" id="ARBA00023002"/>
    </source>
</evidence>
<comment type="caution">
    <text evidence="5">The sequence shown here is derived from an EMBL/GenBank/DDBJ whole genome shotgun (WGS) entry which is preliminary data.</text>
</comment>
<dbReference type="InterPro" id="IPR036318">
    <property type="entry name" value="FAD-bd_PCMH-like_sf"/>
</dbReference>
<dbReference type="RefSeq" id="WP_345643715.1">
    <property type="nucleotide sequence ID" value="NZ_BAABEP010000008.1"/>
</dbReference>
<dbReference type="InterPro" id="IPR016166">
    <property type="entry name" value="FAD-bd_PCMH"/>
</dbReference>
<dbReference type="InterPro" id="IPR002346">
    <property type="entry name" value="Mopterin_DH_FAD-bd"/>
</dbReference>
<evidence type="ECO:0000256" key="2">
    <source>
        <dbReference type="ARBA" id="ARBA00022827"/>
    </source>
</evidence>
<dbReference type="SMART" id="SM01092">
    <property type="entry name" value="CO_deh_flav_C"/>
    <property type="match status" value="1"/>
</dbReference>
<dbReference type="SUPFAM" id="SSF56176">
    <property type="entry name" value="FAD-binding/transporter-associated domain-like"/>
    <property type="match status" value="1"/>
</dbReference>
<evidence type="ECO:0000259" key="4">
    <source>
        <dbReference type="PROSITE" id="PS51387"/>
    </source>
</evidence>
<dbReference type="Gene3D" id="3.30.390.50">
    <property type="entry name" value="CO dehydrogenase flavoprotein, C-terminal domain"/>
    <property type="match status" value="1"/>
</dbReference>
<evidence type="ECO:0000256" key="1">
    <source>
        <dbReference type="ARBA" id="ARBA00022630"/>
    </source>
</evidence>
<keyword evidence="6" id="KW-1185">Reference proteome</keyword>
<dbReference type="InterPro" id="IPR016169">
    <property type="entry name" value="FAD-bd_PCMH_sub2"/>
</dbReference>